<comment type="caution">
    <text evidence="1">The sequence shown here is derived from an EMBL/GenBank/DDBJ whole genome shotgun (WGS) entry which is preliminary data.</text>
</comment>
<sequence length="64" mass="7017">MNARMNDRITAANQVRSPRATVLGNNIKIAPVGNKVQPIIPIPHTNQPLTLFTSKGDIFIPLNK</sequence>
<dbReference type="EMBL" id="MHUG01000020">
    <property type="protein sequence ID" value="OHA72867.1"/>
    <property type="molecule type" value="Genomic_DNA"/>
</dbReference>
<accession>A0A1G2RJA5</accession>
<dbReference type="Proteomes" id="UP000176917">
    <property type="component" value="Unassembled WGS sequence"/>
</dbReference>
<reference evidence="1 2" key="1">
    <citation type="journal article" date="2016" name="Nat. Commun.">
        <title>Thousands of microbial genomes shed light on interconnected biogeochemical processes in an aquifer system.</title>
        <authorList>
            <person name="Anantharaman K."/>
            <person name="Brown C.T."/>
            <person name="Hug L.A."/>
            <person name="Sharon I."/>
            <person name="Castelle C.J."/>
            <person name="Probst A.J."/>
            <person name="Thomas B.C."/>
            <person name="Singh A."/>
            <person name="Wilkins M.J."/>
            <person name="Karaoz U."/>
            <person name="Brodie E.L."/>
            <person name="Williams K.H."/>
            <person name="Hubbard S.S."/>
            <person name="Banfield J.F."/>
        </authorList>
    </citation>
    <scope>NUCLEOTIDE SEQUENCE [LARGE SCALE GENOMIC DNA]</scope>
</reference>
<organism evidence="1 2">
    <name type="scientific">Candidatus Wildermuthbacteria bacterium RIFCSPLOWO2_01_FULL_48_16</name>
    <dbReference type="NCBI Taxonomy" id="1802461"/>
    <lineage>
        <taxon>Bacteria</taxon>
        <taxon>Candidatus Wildermuthiibacteriota</taxon>
    </lineage>
</organism>
<evidence type="ECO:0000313" key="1">
    <source>
        <dbReference type="EMBL" id="OHA72867.1"/>
    </source>
</evidence>
<name>A0A1G2RJA5_9BACT</name>
<proteinExistence type="predicted"/>
<protein>
    <submittedName>
        <fullName evidence="1">Uncharacterized protein</fullName>
    </submittedName>
</protein>
<evidence type="ECO:0000313" key="2">
    <source>
        <dbReference type="Proteomes" id="UP000176917"/>
    </source>
</evidence>
<gene>
    <name evidence="1" type="ORF">A3B24_02055</name>
</gene>
<dbReference type="AlphaFoldDB" id="A0A1G2RJA5"/>